<dbReference type="CDD" id="cd16594">
    <property type="entry name" value="RING-HC_TRIM7-like_C-IV"/>
    <property type="match status" value="1"/>
</dbReference>
<dbReference type="SUPFAM" id="SSF57850">
    <property type="entry name" value="RING/U-box"/>
    <property type="match status" value="1"/>
</dbReference>
<gene>
    <name evidence="18" type="primary">LOC129329224</name>
</gene>
<evidence type="ECO:0000256" key="4">
    <source>
        <dbReference type="ARBA" id="ARBA00008518"/>
    </source>
</evidence>
<dbReference type="PANTHER" id="PTHR24103">
    <property type="entry name" value="E3 UBIQUITIN-PROTEIN LIGASE TRIM"/>
    <property type="match status" value="1"/>
</dbReference>
<feature type="coiled-coil region" evidence="14">
    <location>
        <begin position="137"/>
        <end position="247"/>
    </location>
</feature>
<evidence type="ECO:0000313" key="18">
    <source>
        <dbReference type="RefSeq" id="XP_054834659.1"/>
    </source>
</evidence>
<evidence type="ECO:0000259" key="15">
    <source>
        <dbReference type="PROSITE" id="PS50089"/>
    </source>
</evidence>
<dbReference type="Gene3D" id="3.30.40.10">
    <property type="entry name" value="Zinc/RING finger domain, C3HC4 (zinc finger)"/>
    <property type="match status" value="1"/>
</dbReference>
<comment type="pathway">
    <text evidence="3">Protein modification; protein ubiquitination.</text>
</comment>
<comment type="similarity">
    <text evidence="4">Belongs to the TRIM/RBCC family.</text>
</comment>
<dbReference type="Pfam" id="PF00643">
    <property type="entry name" value="zf-B_box"/>
    <property type="match status" value="1"/>
</dbReference>
<evidence type="ECO:0000313" key="17">
    <source>
        <dbReference type="Proteomes" id="UP001190640"/>
    </source>
</evidence>
<evidence type="ECO:0000256" key="13">
    <source>
        <dbReference type="PROSITE-ProRule" id="PRU00024"/>
    </source>
</evidence>
<evidence type="ECO:0000256" key="14">
    <source>
        <dbReference type="SAM" id="Coils"/>
    </source>
</evidence>
<dbReference type="Pfam" id="PF15227">
    <property type="entry name" value="zf-C3HC4_4"/>
    <property type="match status" value="1"/>
</dbReference>
<proteinExistence type="inferred from homology"/>
<keyword evidence="12 14" id="KW-0175">Coiled coil</keyword>
<dbReference type="Gene3D" id="3.30.160.60">
    <property type="entry name" value="Classic Zinc Finger"/>
    <property type="match status" value="1"/>
</dbReference>
<dbReference type="GO" id="GO:0061630">
    <property type="term" value="F:ubiquitin protein ligase activity"/>
    <property type="evidence" value="ECO:0007669"/>
    <property type="project" value="UniProtKB-EC"/>
</dbReference>
<dbReference type="RefSeq" id="XP_054834659.1">
    <property type="nucleotide sequence ID" value="XM_054978684.1"/>
</dbReference>
<keyword evidence="6" id="KW-0963">Cytoplasm</keyword>
<dbReference type="AlphaFoldDB" id="A0AA97JBX3"/>
<dbReference type="EC" id="2.3.2.27" evidence="5"/>
<protein>
    <recommendedName>
        <fullName evidence="5">RING-type E3 ubiquitin transferase</fullName>
        <ecNumber evidence="5">2.3.2.27</ecNumber>
    </recommendedName>
</protein>
<evidence type="ECO:0000256" key="1">
    <source>
        <dbReference type="ARBA" id="ARBA00000900"/>
    </source>
</evidence>
<feature type="domain" description="RING-type" evidence="15">
    <location>
        <begin position="17"/>
        <end position="58"/>
    </location>
</feature>
<sequence length="419" mass="48304">MAACENPVQGLQKAAVCSICLEYFKDPVSIECGHNFCRACITQCCDESRRHFCCPHCRRRACKRDFRPNRELASMVELAKRFKLQEEVESGGGKGGCEKHQEPLKLFCDDDQSLICVVCDRSKEHRSHTVLPLEEAAQDYKEQIQSQLQTRKQERERLQDLKQASERTVEEYLENLDAKRKKMTSEFELLHQFLEEMEQCLLDQLDEMEMEIRQGQKESDIRFSEEISVLEGQIKEMEEKCEQSASEFLQNVKKILNRSKKEELHLPMEISQDLKEKLSSFDKKNFSLEKYLKKFKDSLMSELQEKDEAASLTIGVQTDQEFLCWQKDEILPNGVSTPNPQPVELVKFARARQKLTYGNSLKQHAELLGLSYQELLRAGVLPINSRLQRLAVLEKMTALKDGLSGFTSLMSFLPSPGTT</sequence>
<dbReference type="InterPro" id="IPR001841">
    <property type="entry name" value="Znf_RING"/>
</dbReference>
<dbReference type="InterPro" id="IPR013083">
    <property type="entry name" value="Znf_RING/FYVE/PHD"/>
</dbReference>
<evidence type="ECO:0000256" key="5">
    <source>
        <dbReference type="ARBA" id="ARBA00012483"/>
    </source>
</evidence>
<comment type="subcellular location">
    <subcellularLocation>
        <location evidence="2">Cytoplasm</location>
    </subcellularLocation>
</comment>
<evidence type="ECO:0000256" key="3">
    <source>
        <dbReference type="ARBA" id="ARBA00004906"/>
    </source>
</evidence>
<reference evidence="18" key="1">
    <citation type="submission" date="2025-08" db="UniProtKB">
        <authorList>
            <consortium name="RefSeq"/>
        </authorList>
    </citation>
    <scope>IDENTIFICATION</scope>
    <source>
        <tissue evidence="18">Blood</tissue>
    </source>
</reference>
<evidence type="ECO:0000256" key="11">
    <source>
        <dbReference type="ARBA" id="ARBA00022833"/>
    </source>
</evidence>
<organism evidence="17 18">
    <name type="scientific">Eublepharis macularius</name>
    <name type="common">Leopard gecko</name>
    <name type="synonym">Cyrtodactylus macularius</name>
    <dbReference type="NCBI Taxonomy" id="481883"/>
    <lineage>
        <taxon>Eukaryota</taxon>
        <taxon>Metazoa</taxon>
        <taxon>Chordata</taxon>
        <taxon>Craniata</taxon>
        <taxon>Vertebrata</taxon>
        <taxon>Euteleostomi</taxon>
        <taxon>Lepidosauria</taxon>
        <taxon>Squamata</taxon>
        <taxon>Bifurcata</taxon>
        <taxon>Gekkota</taxon>
        <taxon>Eublepharidae</taxon>
        <taxon>Eublepharinae</taxon>
        <taxon>Eublepharis</taxon>
    </lineage>
</organism>
<evidence type="ECO:0000256" key="9">
    <source>
        <dbReference type="ARBA" id="ARBA00022771"/>
    </source>
</evidence>
<dbReference type="PRINTS" id="PR01406">
    <property type="entry name" value="BBOXZNFINGER"/>
</dbReference>
<feature type="domain" description="B box-type" evidence="16">
    <location>
        <begin position="97"/>
        <end position="133"/>
    </location>
</feature>
<evidence type="ECO:0000256" key="12">
    <source>
        <dbReference type="ARBA" id="ARBA00023054"/>
    </source>
</evidence>
<dbReference type="Proteomes" id="UP001190640">
    <property type="component" value="Chromosome 4"/>
</dbReference>
<keyword evidence="7" id="KW-0808">Transferase</keyword>
<keyword evidence="17" id="KW-1185">Reference proteome</keyword>
<dbReference type="InterPro" id="IPR020457">
    <property type="entry name" value="Znf_B-box_chordata"/>
</dbReference>
<evidence type="ECO:0000256" key="2">
    <source>
        <dbReference type="ARBA" id="ARBA00004496"/>
    </source>
</evidence>
<dbReference type="CDD" id="cd19762">
    <property type="entry name" value="Bbox2_TRIM7-like"/>
    <property type="match status" value="1"/>
</dbReference>
<dbReference type="PROSITE" id="PS50119">
    <property type="entry name" value="ZF_BBOX"/>
    <property type="match status" value="1"/>
</dbReference>
<dbReference type="GO" id="GO:0005737">
    <property type="term" value="C:cytoplasm"/>
    <property type="evidence" value="ECO:0007669"/>
    <property type="project" value="UniProtKB-SubCell"/>
</dbReference>
<dbReference type="PROSITE" id="PS50089">
    <property type="entry name" value="ZF_RING_2"/>
    <property type="match status" value="1"/>
</dbReference>
<dbReference type="SMART" id="SM00184">
    <property type="entry name" value="RING"/>
    <property type="match status" value="1"/>
</dbReference>
<dbReference type="SMART" id="SM00336">
    <property type="entry name" value="BBOX"/>
    <property type="match status" value="1"/>
</dbReference>
<accession>A0AA97JBX3</accession>
<name>A0AA97JBX3_EUBMA</name>
<keyword evidence="8" id="KW-0479">Metal-binding</keyword>
<evidence type="ECO:0000259" key="16">
    <source>
        <dbReference type="PROSITE" id="PS50119"/>
    </source>
</evidence>
<evidence type="ECO:0000256" key="6">
    <source>
        <dbReference type="ARBA" id="ARBA00022490"/>
    </source>
</evidence>
<keyword evidence="10" id="KW-0833">Ubl conjugation pathway</keyword>
<evidence type="ECO:0000256" key="7">
    <source>
        <dbReference type="ARBA" id="ARBA00022679"/>
    </source>
</evidence>
<dbReference type="GO" id="GO:0008270">
    <property type="term" value="F:zinc ion binding"/>
    <property type="evidence" value="ECO:0007669"/>
    <property type="project" value="UniProtKB-KW"/>
</dbReference>
<dbReference type="InterPro" id="IPR000315">
    <property type="entry name" value="Znf_B-box"/>
</dbReference>
<comment type="catalytic activity">
    <reaction evidence="1">
        <text>S-ubiquitinyl-[E2 ubiquitin-conjugating enzyme]-L-cysteine + [acceptor protein]-L-lysine = [E2 ubiquitin-conjugating enzyme]-L-cysteine + N(6)-ubiquitinyl-[acceptor protein]-L-lysine.</text>
        <dbReference type="EC" id="2.3.2.27"/>
    </reaction>
</comment>
<dbReference type="InterPro" id="IPR050143">
    <property type="entry name" value="TRIM/RBCC"/>
</dbReference>
<dbReference type="InterPro" id="IPR017907">
    <property type="entry name" value="Znf_RING_CS"/>
</dbReference>
<dbReference type="GeneID" id="129329224"/>
<dbReference type="PROSITE" id="PS00518">
    <property type="entry name" value="ZF_RING_1"/>
    <property type="match status" value="1"/>
</dbReference>
<keyword evidence="9 13" id="KW-0863">Zinc-finger</keyword>
<keyword evidence="11" id="KW-0862">Zinc</keyword>
<evidence type="ECO:0000256" key="8">
    <source>
        <dbReference type="ARBA" id="ARBA00022723"/>
    </source>
</evidence>
<evidence type="ECO:0000256" key="10">
    <source>
        <dbReference type="ARBA" id="ARBA00022786"/>
    </source>
</evidence>
<dbReference type="SUPFAM" id="SSF57845">
    <property type="entry name" value="B-box zinc-binding domain"/>
    <property type="match status" value="1"/>
</dbReference>